<evidence type="ECO:0000256" key="2">
    <source>
        <dbReference type="ARBA" id="ARBA00022448"/>
    </source>
</evidence>
<dbReference type="SMART" id="SM00382">
    <property type="entry name" value="AAA"/>
    <property type="match status" value="1"/>
</dbReference>
<keyword evidence="2" id="KW-0813">Transport</keyword>
<dbReference type="Gene3D" id="3.40.50.300">
    <property type="entry name" value="P-loop containing nucleotide triphosphate hydrolases"/>
    <property type="match status" value="1"/>
</dbReference>
<dbReference type="InterPro" id="IPR017871">
    <property type="entry name" value="ABC_transporter-like_CS"/>
</dbReference>
<evidence type="ECO:0000256" key="4">
    <source>
        <dbReference type="ARBA" id="ARBA00022840"/>
    </source>
</evidence>
<dbReference type="InterPro" id="IPR003439">
    <property type="entry name" value="ABC_transporter-like_ATP-bd"/>
</dbReference>
<keyword evidence="7" id="KW-1185">Reference proteome</keyword>
<organism evidence="6 7">
    <name type="scientific">Thermodesulfatator indicus (strain DSM 15286 / JCM 11887 / CIR29812)</name>
    <dbReference type="NCBI Taxonomy" id="667014"/>
    <lineage>
        <taxon>Bacteria</taxon>
        <taxon>Pseudomonadati</taxon>
        <taxon>Thermodesulfobacteriota</taxon>
        <taxon>Thermodesulfobacteria</taxon>
        <taxon>Thermodesulfobacteriales</taxon>
        <taxon>Thermodesulfatatoraceae</taxon>
        <taxon>Thermodesulfatator</taxon>
    </lineage>
</organism>
<dbReference type="InParanoid" id="F8ACB8"/>
<gene>
    <name evidence="6" type="ordered locus">Thein_1901</name>
</gene>
<dbReference type="Proteomes" id="UP000006793">
    <property type="component" value="Chromosome"/>
</dbReference>
<dbReference type="InterPro" id="IPR050153">
    <property type="entry name" value="Metal_Ion_Import_ABC"/>
</dbReference>
<evidence type="ECO:0000313" key="7">
    <source>
        <dbReference type="Proteomes" id="UP000006793"/>
    </source>
</evidence>
<keyword evidence="3" id="KW-0547">Nucleotide-binding</keyword>
<evidence type="ECO:0000313" key="6">
    <source>
        <dbReference type="EMBL" id="AEH45756.1"/>
    </source>
</evidence>
<dbReference type="KEGG" id="tid:Thein_1901"/>
<dbReference type="Pfam" id="PF00005">
    <property type="entry name" value="ABC_tran"/>
    <property type="match status" value="1"/>
</dbReference>
<dbReference type="PROSITE" id="PS00211">
    <property type="entry name" value="ABC_TRANSPORTER_1"/>
    <property type="match status" value="1"/>
</dbReference>
<evidence type="ECO:0000259" key="5">
    <source>
        <dbReference type="PROSITE" id="PS50893"/>
    </source>
</evidence>
<accession>F8ACB8</accession>
<reference evidence="7" key="1">
    <citation type="submission" date="2011-04" db="EMBL/GenBank/DDBJ databases">
        <title>The complete genome of Thermodesulfatator indicus DSM 15286.</title>
        <authorList>
            <person name="Lucas S."/>
            <person name="Copeland A."/>
            <person name="Lapidus A."/>
            <person name="Bruce D."/>
            <person name="Goodwin L."/>
            <person name="Pitluck S."/>
            <person name="Peters L."/>
            <person name="Kyrpides N."/>
            <person name="Mavromatis K."/>
            <person name="Pagani I."/>
            <person name="Ivanova N."/>
            <person name="Saunders L."/>
            <person name="Detter J.C."/>
            <person name="Tapia R."/>
            <person name="Han C."/>
            <person name="Land M."/>
            <person name="Hauser L."/>
            <person name="Markowitz V."/>
            <person name="Cheng J.-F."/>
            <person name="Hugenholtz P."/>
            <person name="Woyke T."/>
            <person name="Wu D."/>
            <person name="Spring S."/>
            <person name="Schroeder M."/>
            <person name="Brambilla E."/>
            <person name="Klenk H.-P."/>
            <person name="Eisen J.A."/>
        </authorList>
    </citation>
    <scope>NUCLEOTIDE SEQUENCE [LARGE SCALE GENOMIC DNA]</scope>
    <source>
        <strain evidence="7">DSM 15286 / JCM 11887 / CIR29812</strain>
    </source>
</reference>
<evidence type="ECO:0000256" key="3">
    <source>
        <dbReference type="ARBA" id="ARBA00022741"/>
    </source>
</evidence>
<dbReference type="eggNOG" id="COG1120">
    <property type="taxonomic scope" value="Bacteria"/>
</dbReference>
<dbReference type="STRING" id="667014.Thein_1901"/>
<dbReference type="GO" id="GO:0016887">
    <property type="term" value="F:ATP hydrolysis activity"/>
    <property type="evidence" value="ECO:0007669"/>
    <property type="project" value="InterPro"/>
</dbReference>
<dbReference type="RefSeq" id="WP_013908495.1">
    <property type="nucleotide sequence ID" value="NC_015681.1"/>
</dbReference>
<dbReference type="PANTHER" id="PTHR42734">
    <property type="entry name" value="METAL TRANSPORT SYSTEM ATP-BINDING PROTEIN TM_0124-RELATED"/>
    <property type="match status" value="1"/>
</dbReference>
<dbReference type="SUPFAM" id="SSF52540">
    <property type="entry name" value="P-loop containing nucleoside triphosphate hydrolases"/>
    <property type="match status" value="1"/>
</dbReference>
<name>F8ACB8_THEID</name>
<feature type="domain" description="ABC transporter" evidence="5">
    <location>
        <begin position="1"/>
        <end position="237"/>
    </location>
</feature>
<dbReference type="PaxDb" id="667014-Thein_1901"/>
<dbReference type="AlphaFoldDB" id="F8ACB8"/>
<proteinExistence type="inferred from homology"/>
<keyword evidence="4" id="KW-0067">ATP-binding</keyword>
<dbReference type="EMBL" id="CP002683">
    <property type="protein sequence ID" value="AEH45756.1"/>
    <property type="molecule type" value="Genomic_DNA"/>
</dbReference>
<dbReference type="OrthoDB" id="5292475at2"/>
<evidence type="ECO:0000256" key="1">
    <source>
        <dbReference type="ARBA" id="ARBA00005417"/>
    </source>
</evidence>
<dbReference type="GO" id="GO:0005524">
    <property type="term" value="F:ATP binding"/>
    <property type="evidence" value="ECO:0007669"/>
    <property type="project" value="UniProtKB-KW"/>
</dbReference>
<comment type="similarity">
    <text evidence="1">Belongs to the ABC transporter superfamily.</text>
</comment>
<protein>
    <submittedName>
        <fullName evidence="6">ABC transporter related protein</fullName>
    </submittedName>
</protein>
<reference evidence="6 7" key="2">
    <citation type="journal article" date="2012" name="Stand. Genomic Sci.">
        <title>Complete genome sequence of the thermophilic sulfate-reducing ocean bacterium Thermodesulfatator indicus type strain (CIR29812(T)).</title>
        <authorList>
            <person name="Anderson I."/>
            <person name="Saunders E."/>
            <person name="Lapidus A."/>
            <person name="Nolan M."/>
            <person name="Lucas S."/>
            <person name="Tice H."/>
            <person name="Del Rio T.G."/>
            <person name="Cheng J.F."/>
            <person name="Han C."/>
            <person name="Tapia R."/>
            <person name="Goodwin L.A."/>
            <person name="Pitluck S."/>
            <person name="Liolios K."/>
            <person name="Mavromatis K."/>
            <person name="Pagani I."/>
            <person name="Ivanova N."/>
            <person name="Mikhailova N."/>
            <person name="Pati A."/>
            <person name="Chen A."/>
            <person name="Palaniappan K."/>
            <person name="Land M."/>
            <person name="Hauser L."/>
            <person name="Jeffries C.D."/>
            <person name="Chang Y.J."/>
            <person name="Brambilla E.M."/>
            <person name="Rohde M."/>
            <person name="Spring S."/>
            <person name="Goker M."/>
            <person name="Detter J.C."/>
            <person name="Woyke T."/>
            <person name="Bristow J."/>
            <person name="Eisen J.A."/>
            <person name="Markowitz V."/>
            <person name="Hugenholtz P."/>
            <person name="Kyrpides N.C."/>
            <person name="Klenk H.P."/>
        </authorList>
    </citation>
    <scope>NUCLEOTIDE SEQUENCE [LARGE SCALE GENOMIC DNA]</scope>
    <source>
        <strain evidence="7">DSM 15286 / JCM 11887 / CIR29812</strain>
    </source>
</reference>
<sequence>MSLISLKKFRVKKGSFYLKIDDLYLSSGELVAICGRNGSGKTTFIKALTGLIPYKGSYLLNSQEFKKIPDKEKYRVISYLPQEGRLGLPFDVFYVVLSGRFPITDGKKYRPKDFVATEKILEKLELTSFKARPFQQLSGGEKRRVLLVRALNREAKLLFLDEPFSGVDLLHQQKILQFLRFYVQELNALVLVVVHELSLALRHFDRLLFLENGMLMGDLTPEEVTESFLSRLIGLPTKLLRPKDPNFDGIYLVGR</sequence>
<dbReference type="PANTHER" id="PTHR42734:SF6">
    <property type="entry name" value="MOLYBDATE IMPORT ATP-BINDING PROTEIN MOLC"/>
    <property type="match status" value="1"/>
</dbReference>
<dbReference type="InterPro" id="IPR027417">
    <property type="entry name" value="P-loop_NTPase"/>
</dbReference>
<dbReference type="InterPro" id="IPR003593">
    <property type="entry name" value="AAA+_ATPase"/>
</dbReference>
<dbReference type="HOGENOM" id="CLU_000604_1_11_0"/>
<dbReference type="PROSITE" id="PS50893">
    <property type="entry name" value="ABC_TRANSPORTER_2"/>
    <property type="match status" value="1"/>
</dbReference>